<feature type="binding site" evidence="8">
    <location>
        <position position="442"/>
    </location>
    <ligand>
        <name>Zn(2+)</name>
        <dbReference type="ChEBI" id="CHEBI:29105"/>
        <label>1</label>
    </ligand>
</feature>
<reference evidence="10 11" key="1">
    <citation type="submission" date="2023-05" db="EMBL/GenBank/DDBJ databases">
        <title>Lithophilousrod everest ZFBP1038 complete genpme.</title>
        <authorList>
            <person name="Tian M."/>
        </authorList>
    </citation>
    <scope>NUCLEOTIDE SEQUENCE [LARGE SCALE GENOMIC DNA]</scope>
    <source>
        <strain evidence="10 11">ZFBP1038</strain>
    </source>
</reference>
<dbReference type="InterPro" id="IPR041222">
    <property type="entry name" value="PriA_3primeBD"/>
</dbReference>
<keyword evidence="6 8" id="KW-0067">ATP-binding</keyword>
<evidence type="ECO:0000256" key="6">
    <source>
        <dbReference type="ARBA" id="ARBA00022840"/>
    </source>
</evidence>
<comment type="caution">
    <text evidence="8">As this protein does not have any detectable helicase domains, it probably does not have helicase activity.</text>
</comment>
<accession>A0ABY8QY10</accession>
<keyword evidence="2 8" id="KW-0235">DNA replication</keyword>
<evidence type="ECO:0000256" key="2">
    <source>
        <dbReference type="ARBA" id="ARBA00022705"/>
    </source>
</evidence>
<feature type="binding site" evidence="8">
    <location>
        <position position="469"/>
    </location>
    <ligand>
        <name>Zn(2+)</name>
        <dbReference type="ChEBI" id="CHEBI:29105"/>
        <label>2</label>
    </ligand>
</feature>
<sequence length="720" mass="75895">MSIPQSDSSPAAVPAAGRPDNAAETGLFDGLLTPAVSSGSTSNGIELAAENHIAEVLIDAPVPHLDRVFDYYVSADQDADAQFGVRVRVRFAGRDVDGFIVCRKAETDHVGELTTLGRVVSPVPILTREVLGLAEAVADRYAGTRSDVLRLAIPPRHARTEKQILKESQGSAGSETAIRAGDLAPGDWSAYGGGAAFLRHLAEGQAPRAALTAIPGDAPGTGWAALVARAASAVQRSGRSALIVAPDYRDLTVLADALTAECGPAGFVRLSADEGPADRYASFLGVLLRPATAGARIVIGTRAAAFAPLSDLGLVVCWDEGNDLLAEQRAPYPHARDVLMMRAAQNDAGVLLAGYSRSTNVQRLVELGWCVDLKPDRKTLRQNTPRVVQPDPDRDSGARNRFPDAAFAIFRSALGLEKRQKHEPGPVLVQVPRAGYLPALACGTCRRSARCSECAGPLRQASPDQAPSCGWCGKPAGDFHCPECEGTSLRSIVIGADRTTEELGRAFPGIPMVRSGGDHVLHSVPDRPAIVVATVGAEPIADRGYAAAVLLDGEQLLSLPGLRAGEQALRRWLGAAALVRPSTRGGTVLLTADEPTTAGGLIRWDPSGYASRELVERRELRLPPSLRVATLSGASTALNEALSALELPESVDVLGPAPTEHSAGGAPRPGAPDDDYRLILRFSYADGPGLTRQLRHLVATRSARKDPEIVHVQVDGIHSL</sequence>
<dbReference type="PANTHER" id="PTHR30580">
    <property type="entry name" value="PRIMOSOMAL PROTEIN N"/>
    <property type="match status" value="1"/>
</dbReference>
<evidence type="ECO:0000256" key="4">
    <source>
        <dbReference type="ARBA" id="ARBA00022741"/>
    </source>
</evidence>
<keyword evidence="1 8" id="KW-0639">Primosome</keyword>
<comment type="cofactor">
    <cofactor evidence="8">
        <name>Zn(2+)</name>
        <dbReference type="ChEBI" id="CHEBI:29105"/>
    </cofactor>
    <text evidence="8">Binds 2 zinc ions per subunit.</text>
</comment>
<feature type="domain" description="Primosomal protein N' 3' DNA-binding" evidence="9">
    <location>
        <begin position="55"/>
        <end position="154"/>
    </location>
</feature>
<name>A0ABY8QY10_9MICO</name>
<dbReference type="InterPro" id="IPR027417">
    <property type="entry name" value="P-loop_NTPase"/>
</dbReference>
<dbReference type="PANTHER" id="PTHR30580:SF0">
    <property type="entry name" value="PRIMOSOMAL PROTEIN N"/>
    <property type="match status" value="1"/>
</dbReference>
<evidence type="ECO:0000313" key="11">
    <source>
        <dbReference type="Proteomes" id="UP001209083"/>
    </source>
</evidence>
<dbReference type="Gene3D" id="3.40.1440.60">
    <property type="entry name" value="PriA, 3(prime) DNA-binding domain"/>
    <property type="match status" value="1"/>
</dbReference>
<feature type="binding site" evidence="8">
    <location>
        <position position="445"/>
    </location>
    <ligand>
        <name>Zn(2+)</name>
        <dbReference type="ChEBI" id="CHEBI:29105"/>
        <label>1</label>
    </ligand>
</feature>
<dbReference type="EMBL" id="CP090958">
    <property type="protein sequence ID" value="WGW13788.1"/>
    <property type="molecule type" value="Genomic_DNA"/>
</dbReference>
<evidence type="ECO:0000256" key="1">
    <source>
        <dbReference type="ARBA" id="ARBA00022515"/>
    </source>
</evidence>
<feature type="binding site" evidence="8">
    <location>
        <position position="484"/>
    </location>
    <ligand>
        <name>Zn(2+)</name>
        <dbReference type="ChEBI" id="CHEBI:29105"/>
        <label>1</label>
    </ligand>
</feature>
<dbReference type="Gene3D" id="3.40.50.300">
    <property type="entry name" value="P-loop containing nucleotide triphosphate hydrolases"/>
    <property type="match status" value="1"/>
</dbReference>
<feature type="binding site" evidence="8">
    <location>
        <position position="451"/>
    </location>
    <ligand>
        <name>Zn(2+)</name>
        <dbReference type="ChEBI" id="CHEBI:29105"/>
        <label>2</label>
    </ligand>
</feature>
<proteinExistence type="inferred from homology"/>
<feature type="binding site" evidence="8">
    <location>
        <position position="454"/>
    </location>
    <ligand>
        <name>Zn(2+)</name>
        <dbReference type="ChEBI" id="CHEBI:29105"/>
        <label>2</label>
    </ligand>
</feature>
<protein>
    <recommendedName>
        <fullName evidence="8">Probable replication restart protein PriA</fullName>
    </recommendedName>
    <alternativeName>
        <fullName evidence="8">Putative ATP-dependent DNA helicase PriA</fullName>
    </alternativeName>
</protein>
<gene>
    <name evidence="8" type="primary">priA</name>
    <name evidence="10" type="ORF">LWF01_08605</name>
</gene>
<evidence type="ECO:0000259" key="9">
    <source>
        <dbReference type="Pfam" id="PF17764"/>
    </source>
</evidence>
<keyword evidence="5 8" id="KW-0862">Zinc</keyword>
<evidence type="ECO:0000256" key="3">
    <source>
        <dbReference type="ARBA" id="ARBA00022723"/>
    </source>
</evidence>
<dbReference type="InterPro" id="IPR005259">
    <property type="entry name" value="PriA"/>
</dbReference>
<dbReference type="InterPro" id="IPR042115">
    <property type="entry name" value="PriA_3primeBD_sf"/>
</dbReference>
<feature type="binding site" evidence="8">
    <location>
        <position position="472"/>
    </location>
    <ligand>
        <name>Zn(2+)</name>
        <dbReference type="ChEBI" id="CHEBI:29105"/>
        <label>2</label>
    </ligand>
</feature>
<evidence type="ECO:0000256" key="8">
    <source>
        <dbReference type="HAMAP-Rule" id="MF_00983"/>
    </source>
</evidence>
<dbReference type="Proteomes" id="UP001209083">
    <property type="component" value="Chromosome"/>
</dbReference>
<evidence type="ECO:0000256" key="5">
    <source>
        <dbReference type="ARBA" id="ARBA00022833"/>
    </source>
</evidence>
<feature type="binding site" evidence="8">
    <location>
        <position position="481"/>
    </location>
    <ligand>
        <name>Zn(2+)</name>
        <dbReference type="ChEBI" id="CHEBI:29105"/>
        <label>1</label>
    </ligand>
</feature>
<organism evidence="10 11">
    <name type="scientific">Saxibacter everestensis</name>
    <dbReference type="NCBI Taxonomy" id="2909229"/>
    <lineage>
        <taxon>Bacteria</taxon>
        <taxon>Bacillati</taxon>
        <taxon>Actinomycetota</taxon>
        <taxon>Actinomycetes</taxon>
        <taxon>Micrococcales</taxon>
        <taxon>Brevibacteriaceae</taxon>
        <taxon>Saxibacter</taxon>
    </lineage>
</organism>
<keyword evidence="7 8" id="KW-0238">DNA-binding</keyword>
<dbReference type="RefSeq" id="WP_349640611.1">
    <property type="nucleotide sequence ID" value="NZ_CP090958.1"/>
</dbReference>
<comment type="similarity">
    <text evidence="8">Belongs to the helicase family. PriA subfamily.</text>
</comment>
<comment type="function">
    <text evidence="8">Initiates the restart of stalled replication forks, which reloads the replicative helicase on sites other than the origin of replication. Recognizes and binds to abandoned replication forks and remodels them to uncover a helicase loading site. Promotes assembly of the primosome at these replication forks.</text>
</comment>
<keyword evidence="11" id="KW-1185">Reference proteome</keyword>
<keyword evidence="4 8" id="KW-0547">Nucleotide-binding</keyword>
<keyword evidence="3 8" id="KW-0479">Metal-binding</keyword>
<dbReference type="Pfam" id="PF17764">
    <property type="entry name" value="PriA_3primeBD"/>
    <property type="match status" value="1"/>
</dbReference>
<evidence type="ECO:0000256" key="7">
    <source>
        <dbReference type="ARBA" id="ARBA00023125"/>
    </source>
</evidence>
<evidence type="ECO:0000313" key="10">
    <source>
        <dbReference type="EMBL" id="WGW13788.1"/>
    </source>
</evidence>
<dbReference type="HAMAP" id="MF_00983">
    <property type="entry name" value="PriA"/>
    <property type="match status" value="1"/>
</dbReference>
<comment type="subunit">
    <text evidence="8">Component of the replication restart primosome.</text>
</comment>